<proteinExistence type="predicted"/>
<dbReference type="Pfam" id="PF09992">
    <property type="entry name" value="NAGPA"/>
    <property type="match status" value="1"/>
</dbReference>
<feature type="domain" description="Phosphodiester glycosidase" evidence="2">
    <location>
        <begin position="386"/>
        <end position="496"/>
    </location>
</feature>
<gene>
    <name evidence="3" type="ORF">Mlute_00142</name>
</gene>
<dbReference type="GO" id="GO:0016798">
    <property type="term" value="F:hydrolase activity, acting on glycosyl bonds"/>
    <property type="evidence" value="ECO:0007669"/>
    <property type="project" value="UniProtKB-KW"/>
</dbReference>
<evidence type="ECO:0000256" key="1">
    <source>
        <dbReference type="SAM" id="SignalP"/>
    </source>
</evidence>
<reference evidence="3 4" key="1">
    <citation type="submission" date="2018-08" db="EMBL/GenBank/DDBJ databases">
        <title>Meiothermus luteus KCTC 52599 genome sequencing project.</title>
        <authorList>
            <person name="Da Costa M.S."/>
            <person name="Albuquerque L."/>
            <person name="Raposo P."/>
            <person name="Froufe H.J.C."/>
            <person name="Barroso C.S."/>
            <person name="Egas C."/>
        </authorList>
    </citation>
    <scope>NUCLEOTIDE SEQUENCE [LARGE SCALE GENOMIC DNA]</scope>
    <source>
        <strain evidence="3 4">KCTC 52599</strain>
    </source>
</reference>
<keyword evidence="1" id="KW-0732">Signal</keyword>
<dbReference type="PROSITE" id="PS51257">
    <property type="entry name" value="PROKAR_LIPOPROTEIN"/>
    <property type="match status" value="1"/>
</dbReference>
<dbReference type="PANTHER" id="PTHR40446:SF2">
    <property type="entry name" value="N-ACETYLGLUCOSAMINE-1-PHOSPHODIESTER ALPHA-N-ACETYLGLUCOSAMINIDASE"/>
    <property type="match status" value="1"/>
</dbReference>
<sequence length="499" mass="54758">MRRLTIALSFLLLVACAQVGGPPRLLPAGRFGLEVVQEGEVTTFRRGELRFTYVPGLGWTPPLEAGLPPPEGDRLPLEVVRAAGLVQAPEAGVRYSADGRRLRLVLDLPGGDVVQPVLSELTPYPGRLELGLPYFLPGLEEVRPPGLGLSFRYEKEATQLTLVPPPGRLYRYRSFLLDNPRRYVLDVYYLEPEREEEVAPGFFYRERWAWTPEPVRIYSLQALPGRWRMEPVGRPGERRPLPEMAPGALALLNGGYFDGRTATPIGLWVREGVPLSFPYGRSALFWEGESVFAGRPQFAAWVELPDGRQVRVGLNLARARYTAYTLPGAVGRAGEGVHLVQGERIVATLPAPAELPEGHWALGFPLAEPLARTGERLRLLVRLEPPVSYALEAGPLLIQAGANVFDPAAEPFRDRAPVEAVAAQSAVAWTQDGGLFFIVTEPMRPEALARVLQEMGFWGAIRMDGGGSAQLWVKGQLKNPNGGPLGVRPVVSGLALYPR</sequence>
<dbReference type="AlphaFoldDB" id="A0A399F585"/>
<evidence type="ECO:0000313" key="4">
    <source>
        <dbReference type="Proteomes" id="UP000265800"/>
    </source>
</evidence>
<keyword evidence="3" id="KW-0378">Hydrolase</keyword>
<evidence type="ECO:0000313" key="3">
    <source>
        <dbReference type="EMBL" id="RIH90022.1"/>
    </source>
</evidence>
<comment type="caution">
    <text evidence="3">The sequence shown here is derived from an EMBL/GenBank/DDBJ whole genome shotgun (WGS) entry which is preliminary data.</text>
</comment>
<dbReference type="RefSeq" id="WP_407942632.1">
    <property type="nucleotide sequence ID" value="NZ_QWKZ01000002.1"/>
</dbReference>
<organism evidence="3 4">
    <name type="scientific">Meiothermus luteus</name>
    <dbReference type="NCBI Taxonomy" id="2026184"/>
    <lineage>
        <taxon>Bacteria</taxon>
        <taxon>Thermotogati</taxon>
        <taxon>Deinococcota</taxon>
        <taxon>Deinococci</taxon>
        <taxon>Thermales</taxon>
        <taxon>Thermaceae</taxon>
        <taxon>Meiothermus</taxon>
    </lineage>
</organism>
<dbReference type="InterPro" id="IPR018711">
    <property type="entry name" value="NAGPA"/>
</dbReference>
<protein>
    <submittedName>
        <fullName evidence="3">Phosphodiester glycosidase</fullName>
    </submittedName>
</protein>
<keyword evidence="4" id="KW-1185">Reference proteome</keyword>
<accession>A0A399F585</accession>
<feature type="chain" id="PRO_5017242794" evidence="1">
    <location>
        <begin position="18"/>
        <end position="499"/>
    </location>
</feature>
<dbReference type="PANTHER" id="PTHR40446">
    <property type="entry name" value="N-ACETYLGLUCOSAMINE-1-PHOSPHODIESTER ALPHA-N-ACETYLGLUCOSAMINIDASE"/>
    <property type="match status" value="1"/>
</dbReference>
<feature type="signal peptide" evidence="1">
    <location>
        <begin position="1"/>
        <end position="17"/>
    </location>
</feature>
<evidence type="ECO:0000259" key="2">
    <source>
        <dbReference type="Pfam" id="PF09992"/>
    </source>
</evidence>
<dbReference type="EMBL" id="QWKZ01000002">
    <property type="protein sequence ID" value="RIH90022.1"/>
    <property type="molecule type" value="Genomic_DNA"/>
</dbReference>
<keyword evidence="3" id="KW-0326">Glycosidase</keyword>
<name>A0A399F585_9DEIN</name>
<dbReference type="Proteomes" id="UP000265800">
    <property type="component" value="Unassembled WGS sequence"/>
</dbReference>